<dbReference type="PANTHER" id="PTHR11452">
    <property type="entry name" value="ALPHA-GALACTOSIDASE/ALPHA-N-ACETYLGALACTOSAMINIDASE"/>
    <property type="match status" value="1"/>
</dbReference>
<dbReference type="GO" id="GO:0004553">
    <property type="term" value="F:hydrolase activity, hydrolyzing O-glycosyl compounds"/>
    <property type="evidence" value="ECO:0007669"/>
    <property type="project" value="InterPro"/>
</dbReference>
<evidence type="ECO:0000313" key="6">
    <source>
        <dbReference type="EMBL" id="TGY07686.1"/>
    </source>
</evidence>
<evidence type="ECO:0000313" key="7">
    <source>
        <dbReference type="Proteomes" id="UP000305751"/>
    </source>
</evidence>
<keyword evidence="2" id="KW-0732">Signal</keyword>
<proteinExistence type="inferred from homology"/>
<reference evidence="6 7" key="1">
    <citation type="submission" date="2019-04" db="EMBL/GenBank/DDBJ databases">
        <title>Microbes associate with the intestines of laboratory mice.</title>
        <authorList>
            <person name="Navarre W."/>
            <person name="Wong E."/>
            <person name="Huang K."/>
            <person name="Tropini C."/>
            <person name="Ng K."/>
            <person name="Yu B."/>
        </authorList>
    </citation>
    <scope>NUCLEOTIDE SEQUENCE [LARGE SCALE GENOMIC DNA]</scope>
    <source>
        <strain evidence="6 7">NM70_E10</strain>
    </source>
</reference>
<protein>
    <submittedName>
        <fullName evidence="6">Glucan 1,6-alpha-isomaltosidase</fullName>
    </submittedName>
</protein>
<evidence type="ECO:0000256" key="1">
    <source>
        <dbReference type="ARBA" id="ARBA00009743"/>
    </source>
</evidence>
<dbReference type="Pfam" id="PF17801">
    <property type="entry name" value="Melibiase_C"/>
    <property type="match status" value="1"/>
</dbReference>
<dbReference type="GO" id="GO:0005975">
    <property type="term" value="P:carbohydrate metabolic process"/>
    <property type="evidence" value="ECO:0007669"/>
    <property type="project" value="InterPro"/>
</dbReference>
<dbReference type="Gene3D" id="3.20.20.70">
    <property type="entry name" value="Aldolase class I"/>
    <property type="match status" value="1"/>
</dbReference>
<sequence>MLTTLYGCSDNNYYDMKPPTRARYTPLPPGLPDVGDIHTHKAPLYWSTYEFMKMSEWAGKEHDDCVFTLDQWIEVLDWVKEELLPYGYDMVCTDGSGSFRALDGSPYMTHQTSVAFKDLVKEAHDRGLRVGIYDNPMWIHCDDNILIPGTDIPVGTLRYNPETDYAETTKPDKPGPSDEPLAVITHPGGKEWIDGFFKYYHDLGVDMIRMDFLSLYEEGWSRTDRIFYGPGFGRVNYAWFLAYCAEAAKKYNIFLSLVMPNMYNDAELEGRYGHMARVVDDTYTGGWYFTSSCWQGSVWDNWPHCKNQFDGFTYWHRAMSRSKLIPDGDFTRLNTYATDAEKESTISIQLLAGGPIAVSDQPSTIGDNLHFYTNEEMLALNKDRFRGQPLDCTVNSVGSNIWYGTMSNGDHIVGFFNRDDEPQSFNLVLSQIGFEGEYHVRDLWRHIDEGIASELHPVVPAHGCKVVKLTK</sequence>
<evidence type="ECO:0000259" key="5">
    <source>
        <dbReference type="Pfam" id="PF17801"/>
    </source>
</evidence>
<dbReference type="InterPro" id="IPR002241">
    <property type="entry name" value="Glyco_hydro_27"/>
</dbReference>
<gene>
    <name evidence="6" type="ORF">E5356_03375</name>
</gene>
<dbReference type="SUPFAM" id="SSF51445">
    <property type="entry name" value="(Trans)glycosidases"/>
    <property type="match status" value="1"/>
</dbReference>
<keyword evidence="7" id="KW-1185">Reference proteome</keyword>
<dbReference type="SUPFAM" id="SSF51011">
    <property type="entry name" value="Glycosyl hydrolase domain"/>
    <property type="match status" value="1"/>
</dbReference>
<feature type="domain" description="Alpha galactosidase C-terminal" evidence="5">
    <location>
        <begin position="400"/>
        <end position="469"/>
    </location>
</feature>
<name>A0A4S2B128_9BACE</name>
<comment type="similarity">
    <text evidence="1">Belongs to the glycosyl hydrolase 27 family.</text>
</comment>
<dbReference type="AlphaFoldDB" id="A0A4S2B128"/>
<evidence type="ECO:0000256" key="3">
    <source>
        <dbReference type="ARBA" id="ARBA00022801"/>
    </source>
</evidence>
<dbReference type="Gene3D" id="2.60.40.1180">
    <property type="entry name" value="Golgi alpha-mannosidase II"/>
    <property type="match status" value="1"/>
</dbReference>
<keyword evidence="3" id="KW-0378">Hydrolase</keyword>
<dbReference type="RefSeq" id="WP_136013600.1">
    <property type="nucleotide sequence ID" value="NZ_CAEUHO010000005.1"/>
</dbReference>
<evidence type="ECO:0000256" key="2">
    <source>
        <dbReference type="ARBA" id="ARBA00022729"/>
    </source>
</evidence>
<dbReference type="InterPro" id="IPR041233">
    <property type="entry name" value="Melibiase_C"/>
</dbReference>
<comment type="caution">
    <text evidence="6">The sequence shown here is derived from an EMBL/GenBank/DDBJ whole genome shotgun (WGS) entry which is preliminary data.</text>
</comment>
<keyword evidence="4" id="KW-0326">Glycosidase</keyword>
<accession>A0A4S2B128</accession>
<organism evidence="6 7">
    <name type="scientific">Bacteroides acidifaciens</name>
    <dbReference type="NCBI Taxonomy" id="85831"/>
    <lineage>
        <taxon>Bacteria</taxon>
        <taxon>Pseudomonadati</taxon>
        <taxon>Bacteroidota</taxon>
        <taxon>Bacteroidia</taxon>
        <taxon>Bacteroidales</taxon>
        <taxon>Bacteroidaceae</taxon>
        <taxon>Bacteroides</taxon>
    </lineage>
</organism>
<dbReference type="InterPro" id="IPR013785">
    <property type="entry name" value="Aldolase_TIM"/>
</dbReference>
<dbReference type="InterPro" id="IPR017853">
    <property type="entry name" value="GH"/>
</dbReference>
<dbReference type="PANTHER" id="PTHR11452:SF42">
    <property type="entry name" value="ALPHA-GALACTOSIDASE"/>
    <property type="match status" value="1"/>
</dbReference>
<evidence type="ECO:0000256" key="4">
    <source>
        <dbReference type="ARBA" id="ARBA00023295"/>
    </source>
</evidence>
<dbReference type="Proteomes" id="UP000305751">
    <property type="component" value="Unassembled WGS sequence"/>
</dbReference>
<dbReference type="EMBL" id="SRZA01000005">
    <property type="protein sequence ID" value="TGY07686.1"/>
    <property type="molecule type" value="Genomic_DNA"/>
</dbReference>
<dbReference type="InterPro" id="IPR013780">
    <property type="entry name" value="Glyco_hydro_b"/>
</dbReference>